<evidence type="ECO:0000313" key="1">
    <source>
        <dbReference type="EMBL" id="MDT2515649.1"/>
    </source>
</evidence>
<name>A0ABD5FAU4_ENTAV</name>
<dbReference type="RefSeq" id="WP_227131788.1">
    <property type="nucleotide sequence ID" value="NZ_CAAKOC010000256.1"/>
</dbReference>
<dbReference type="EMBL" id="JARPWY010000049">
    <property type="protein sequence ID" value="MDT2515649.1"/>
    <property type="molecule type" value="Genomic_DNA"/>
</dbReference>
<dbReference type="AlphaFoldDB" id="A0ABD5FAU4"/>
<dbReference type="Proteomes" id="UP001264335">
    <property type="component" value="Unassembled WGS sequence"/>
</dbReference>
<evidence type="ECO:0008006" key="3">
    <source>
        <dbReference type="Google" id="ProtNLM"/>
    </source>
</evidence>
<evidence type="ECO:0000313" key="2">
    <source>
        <dbReference type="Proteomes" id="UP001264335"/>
    </source>
</evidence>
<organism evidence="1 2">
    <name type="scientific">Enterococcus avium</name>
    <name type="common">Streptococcus avium</name>
    <dbReference type="NCBI Taxonomy" id="33945"/>
    <lineage>
        <taxon>Bacteria</taxon>
        <taxon>Bacillati</taxon>
        <taxon>Bacillota</taxon>
        <taxon>Bacilli</taxon>
        <taxon>Lactobacillales</taxon>
        <taxon>Enterococcaceae</taxon>
        <taxon>Enterococcus</taxon>
    </lineage>
</organism>
<reference evidence="1 2" key="1">
    <citation type="submission" date="2023-03" db="EMBL/GenBank/DDBJ databases">
        <authorList>
            <person name="Shen W."/>
            <person name="Cai J."/>
        </authorList>
    </citation>
    <scope>NUCLEOTIDE SEQUENCE [LARGE SCALE GENOMIC DNA]</scope>
    <source>
        <strain evidence="1 2">Y2</strain>
    </source>
</reference>
<sequence length="84" mass="9325">MFKQLEGMTRMVGIGDTITAKNVHGEIISGEIKKIYANSVLVLSQTTPQLVCKKEIYQMGDSIEEISDPIIGKTEFTISKYRSA</sequence>
<proteinExistence type="predicted"/>
<gene>
    <name evidence="1" type="ORF">P7D79_15590</name>
</gene>
<accession>A0ABD5FAU4</accession>
<comment type="caution">
    <text evidence="1">The sequence shown here is derived from an EMBL/GenBank/DDBJ whole genome shotgun (WGS) entry which is preliminary data.</text>
</comment>
<protein>
    <recommendedName>
        <fullName evidence="3">DUF2187 domain-containing protein</fullName>
    </recommendedName>
</protein>